<dbReference type="EMBL" id="GBXM01107733">
    <property type="protein sequence ID" value="JAH00844.1"/>
    <property type="molecule type" value="Transcribed_RNA"/>
</dbReference>
<evidence type="ECO:0000313" key="1">
    <source>
        <dbReference type="EMBL" id="JAH00844.1"/>
    </source>
</evidence>
<organism evidence="1">
    <name type="scientific">Anguilla anguilla</name>
    <name type="common">European freshwater eel</name>
    <name type="synonym">Muraena anguilla</name>
    <dbReference type="NCBI Taxonomy" id="7936"/>
    <lineage>
        <taxon>Eukaryota</taxon>
        <taxon>Metazoa</taxon>
        <taxon>Chordata</taxon>
        <taxon>Craniata</taxon>
        <taxon>Vertebrata</taxon>
        <taxon>Euteleostomi</taxon>
        <taxon>Actinopterygii</taxon>
        <taxon>Neopterygii</taxon>
        <taxon>Teleostei</taxon>
        <taxon>Anguilliformes</taxon>
        <taxon>Anguillidae</taxon>
        <taxon>Anguilla</taxon>
    </lineage>
</organism>
<reference evidence="1" key="1">
    <citation type="submission" date="2014-11" db="EMBL/GenBank/DDBJ databases">
        <authorList>
            <person name="Amaro Gonzalez C."/>
        </authorList>
    </citation>
    <scope>NUCLEOTIDE SEQUENCE</scope>
</reference>
<accession>A0A0E9P8L9</accession>
<proteinExistence type="predicted"/>
<protein>
    <submittedName>
        <fullName evidence="1">Uncharacterized protein</fullName>
    </submittedName>
</protein>
<reference evidence="1" key="2">
    <citation type="journal article" date="2015" name="Fish Shellfish Immunol.">
        <title>Early steps in the European eel (Anguilla anguilla)-Vibrio vulnificus interaction in the gills: Role of the RtxA13 toxin.</title>
        <authorList>
            <person name="Callol A."/>
            <person name="Pajuelo D."/>
            <person name="Ebbesson L."/>
            <person name="Teles M."/>
            <person name="MacKenzie S."/>
            <person name="Amaro C."/>
        </authorList>
    </citation>
    <scope>NUCLEOTIDE SEQUENCE</scope>
</reference>
<dbReference type="AlphaFoldDB" id="A0A0E9P8L9"/>
<sequence>MNLLLHSKNSFKCQTLSLCTFSKQLSNR</sequence>
<name>A0A0E9P8L9_ANGAN</name>